<dbReference type="Gene3D" id="2.60.40.1140">
    <property type="entry name" value="Collagen-binding surface protein Cna, B-type domain"/>
    <property type="match status" value="2"/>
</dbReference>
<reference evidence="5 6" key="1">
    <citation type="journal article" date="2021" name="ISME Commun">
        <title>Automated analysis of genomic sequences facilitates high-throughput and comprehensive description of bacteria.</title>
        <authorList>
            <person name="Hitch T.C.A."/>
        </authorList>
    </citation>
    <scope>NUCLEOTIDE SEQUENCE [LARGE SCALE GENOMIC DNA]</scope>
    <source>
        <strain evidence="5 6">H2_18</strain>
    </source>
</reference>
<dbReference type="EMBL" id="JAOQJX010000001">
    <property type="protein sequence ID" value="MCU6746169.1"/>
    <property type="molecule type" value="Genomic_DNA"/>
</dbReference>
<feature type="region of interest" description="Disordered" evidence="1">
    <location>
        <begin position="770"/>
        <end position="802"/>
    </location>
</feature>
<name>A0ABT2T8U1_9FIRM</name>
<dbReference type="PANTHER" id="PTHR11319">
    <property type="entry name" value="G PROTEIN-COUPLED RECEPTOR-RELATED"/>
    <property type="match status" value="1"/>
</dbReference>
<evidence type="ECO:0000256" key="1">
    <source>
        <dbReference type="SAM" id="MobiDB-lite"/>
    </source>
</evidence>
<feature type="domain" description="DUF7601" evidence="4">
    <location>
        <begin position="676"/>
        <end position="773"/>
    </location>
</feature>
<accession>A0ABT2T8U1</accession>
<keyword evidence="2" id="KW-0472">Membrane</keyword>
<comment type="caution">
    <text evidence="5">The sequence shown here is derived from an EMBL/GenBank/DDBJ whole genome shotgun (WGS) entry which is preliminary data.</text>
</comment>
<dbReference type="Pfam" id="PF24547">
    <property type="entry name" value="DUF7601"/>
    <property type="match status" value="1"/>
</dbReference>
<feature type="transmembrane region" description="Helical" evidence="2">
    <location>
        <begin position="806"/>
        <end position="825"/>
    </location>
</feature>
<dbReference type="SUPFAM" id="SSF51126">
    <property type="entry name" value="Pectin lyase-like"/>
    <property type="match status" value="1"/>
</dbReference>
<evidence type="ECO:0000259" key="4">
    <source>
        <dbReference type="Pfam" id="PF24547"/>
    </source>
</evidence>
<evidence type="ECO:0000259" key="3">
    <source>
        <dbReference type="Pfam" id="PF05738"/>
    </source>
</evidence>
<sequence length="829" mass="88740">MKAMWKNLWSGLVLSSFLFVFGISVCAQEPDNTRTSMGVSSFEELKQVVEGAGGSIVVTLGNDIVMEEPIIIQDGQDITIVDDGTARTISGVPDAKRMFEIKEGGKLTLKTSIPGQDELLIMDGENFTHYHSQDTGQMITCNGQLVMEGGTLQNNYCNDSWTGTIVIAGKNADFNMKGGVVKENVYAQQFGGIVRVSAGAAFVMEGGYIMDNDTCPEGQINNAAVFVEAKGNSRFQMSGGEIRGNHGYYGGVFLGESAYPDFTSLAVMKMDGGKITENTAQAYGGGVAVIGPASFTMEDGEITNNKAWTGGGIATYDLYYSAGGSGVYDIDRWKQFFPAEFIMNGGKIDGNMAIGNGVNDGGCGGGIYVGSDSVVLHAGYITNNTANRQGGGVYVGAVPYRLYMYDTLITENTATILGGGLWFCPTGDAQNTVTNGGAVFGNEAKAESGLKTEAAGDDFVAVPQENKNHFVTLADRMLGGGEVSWYKDGGSYTTTLEWNNVLGLPDDSARYDAHDPGERITEIKNNKEGIALKSVVSEEAAQLARKEAQLFVTGNMAPRGGGVGSNGAVIIGIPQDEWNLDIYKEWADGIPEEQKKEVTVRLKIGEYTLDTVTLNQENGWKASFTQLPNPDSLSEGMIITAIEEGDEYLVEYTDVSRDEKNKRMALTIKNRVKPSGNLIVSKTVAGADKDRAFPFTVTLSDTTIAGAYGDMEFIEGIARFTLKHSESKTASGLPAGISYTVEEEESKEYLVTKTGDAGVIPDGDTAYASFENQEIPKEESSDEGGKKKKNDREKVSPQTQDDSSTYGLLAAMVLSVGIGSAILYARKKA</sequence>
<keyword evidence="2" id="KW-1133">Transmembrane helix</keyword>
<organism evidence="5 6">
    <name type="scientific">Faecalicatena acetigenes</name>
    <dbReference type="NCBI Taxonomy" id="2981790"/>
    <lineage>
        <taxon>Bacteria</taxon>
        <taxon>Bacillati</taxon>
        <taxon>Bacillota</taxon>
        <taxon>Clostridia</taxon>
        <taxon>Lachnospirales</taxon>
        <taxon>Lachnospiraceae</taxon>
        <taxon>Faecalicatena</taxon>
    </lineage>
</organism>
<dbReference type="RefSeq" id="WP_059067569.1">
    <property type="nucleotide sequence ID" value="NZ_JAOQJX010000001.1"/>
</dbReference>
<dbReference type="PANTHER" id="PTHR11319:SF35">
    <property type="entry name" value="OUTER MEMBRANE PROTEIN PMPC-RELATED"/>
    <property type="match status" value="1"/>
</dbReference>
<keyword evidence="2" id="KW-0812">Transmembrane</keyword>
<proteinExistence type="predicted"/>
<gene>
    <name evidence="5" type="ORF">OCV51_00590</name>
</gene>
<dbReference type="InterPro" id="IPR011050">
    <property type="entry name" value="Pectin_lyase_fold/virulence"/>
</dbReference>
<dbReference type="InterPro" id="IPR055382">
    <property type="entry name" value="DUF7601"/>
</dbReference>
<evidence type="ECO:0000313" key="6">
    <source>
        <dbReference type="Proteomes" id="UP001652394"/>
    </source>
</evidence>
<feature type="compositionally biased region" description="Basic and acidic residues" evidence="1">
    <location>
        <begin position="774"/>
        <end position="795"/>
    </location>
</feature>
<feature type="domain" description="CNA-B" evidence="3">
    <location>
        <begin position="582"/>
        <end position="653"/>
    </location>
</feature>
<dbReference type="Proteomes" id="UP001652394">
    <property type="component" value="Unassembled WGS sequence"/>
</dbReference>
<dbReference type="InterPro" id="IPR008454">
    <property type="entry name" value="Collagen-bd_Cna-like_B-typ_dom"/>
</dbReference>
<dbReference type="Pfam" id="PF05738">
    <property type="entry name" value="Cna_B"/>
    <property type="match status" value="1"/>
</dbReference>
<protein>
    <submittedName>
        <fullName evidence="5">Cna B-type domain-containing protein</fullName>
    </submittedName>
</protein>
<keyword evidence="6" id="KW-1185">Reference proteome</keyword>
<evidence type="ECO:0000256" key="2">
    <source>
        <dbReference type="SAM" id="Phobius"/>
    </source>
</evidence>
<evidence type="ECO:0000313" key="5">
    <source>
        <dbReference type="EMBL" id="MCU6746169.1"/>
    </source>
</evidence>